<evidence type="ECO:0000256" key="1">
    <source>
        <dbReference type="SAM" id="SignalP"/>
    </source>
</evidence>
<accession>A0A6T9XYS6</accession>
<keyword evidence="1" id="KW-0732">Signal</keyword>
<evidence type="ECO:0008006" key="4">
    <source>
        <dbReference type="Google" id="ProtNLM"/>
    </source>
</evidence>
<dbReference type="PROSITE" id="PS51257">
    <property type="entry name" value="PROKAR_LIPOPROTEIN"/>
    <property type="match status" value="1"/>
</dbReference>
<protein>
    <recommendedName>
        <fullName evidence="4">Lipoprotein</fullName>
    </recommendedName>
</protein>
<name>A0A6T9XYS6_ALTMA</name>
<feature type="signal peptide" evidence="1">
    <location>
        <begin position="1"/>
        <end position="20"/>
    </location>
</feature>
<dbReference type="EMBL" id="LR812090">
    <property type="protein sequence ID" value="CAB9492591.1"/>
    <property type="molecule type" value="Genomic_DNA"/>
</dbReference>
<sequence>MKTIILSFFIIVLAGCTSVAKPTIHLHSNGINKTKLANLRIKLEKSGYTVVSGNQDFSHFLFTPLIVVPKNSKFSTPELQQQITNTLGSIPIVKRGNFKNHKYSGDHIGVYLRGNNAT</sequence>
<proteinExistence type="predicted"/>
<dbReference type="RefSeq" id="WP_179982275.1">
    <property type="nucleotide sequence ID" value="NZ_LR812090.1"/>
</dbReference>
<evidence type="ECO:0000313" key="3">
    <source>
        <dbReference type="Proteomes" id="UP000509458"/>
    </source>
</evidence>
<organism evidence="2 3">
    <name type="scientific">Alteromonas macleodii</name>
    <name type="common">Pseudoalteromonas macleodii</name>
    <dbReference type="NCBI Taxonomy" id="28108"/>
    <lineage>
        <taxon>Bacteria</taxon>
        <taxon>Pseudomonadati</taxon>
        <taxon>Pseudomonadota</taxon>
        <taxon>Gammaproteobacteria</taxon>
        <taxon>Alteromonadales</taxon>
        <taxon>Alteromonadaceae</taxon>
        <taxon>Alteromonas/Salinimonas group</taxon>
        <taxon>Alteromonas</taxon>
    </lineage>
</organism>
<feature type="chain" id="PRO_5029699947" description="Lipoprotein" evidence="1">
    <location>
        <begin position="21"/>
        <end position="118"/>
    </location>
</feature>
<evidence type="ECO:0000313" key="2">
    <source>
        <dbReference type="EMBL" id="CAB9492591.1"/>
    </source>
</evidence>
<dbReference type="AlphaFoldDB" id="A0A6T9XYS6"/>
<dbReference type="Proteomes" id="UP000509458">
    <property type="component" value="Chromosome"/>
</dbReference>
<reference evidence="2 3" key="1">
    <citation type="submission" date="2020-06" db="EMBL/GenBank/DDBJ databases">
        <authorList>
            <person name="Duchaud E."/>
        </authorList>
    </citation>
    <scope>NUCLEOTIDE SEQUENCE [LARGE SCALE GENOMIC DNA]</scope>
    <source>
        <strain evidence="2">Alteromonas fortis</strain>
    </source>
</reference>
<gene>
    <name evidence="2" type="ORF">ALFOR1_20022</name>
</gene>